<dbReference type="PROSITE" id="PS01124">
    <property type="entry name" value="HTH_ARAC_FAMILY_2"/>
    <property type="match status" value="1"/>
</dbReference>
<dbReference type="Pfam" id="PF12833">
    <property type="entry name" value="HTH_18"/>
    <property type="match status" value="1"/>
</dbReference>
<evidence type="ECO:0000256" key="3">
    <source>
        <dbReference type="ARBA" id="ARBA00023163"/>
    </source>
</evidence>
<dbReference type="eggNOG" id="COG2207">
    <property type="taxonomic scope" value="Bacteria"/>
</dbReference>
<dbReference type="InterPro" id="IPR018062">
    <property type="entry name" value="HTH_AraC-typ_CS"/>
</dbReference>
<dbReference type="InterPro" id="IPR010499">
    <property type="entry name" value="AraC_E-bd"/>
</dbReference>
<dbReference type="Gene3D" id="1.10.10.60">
    <property type="entry name" value="Homeodomain-like"/>
    <property type="match status" value="2"/>
</dbReference>
<accession>J7IV86</accession>
<reference evidence="5 6" key="1">
    <citation type="journal article" date="2012" name="J. Bacteriol.">
        <title>Complete genome sequences of Desulfosporosinus orientis DSM765T, Desulfosporosinus youngiae DSM17734T, Desulfosporosinus meridiei DSM13257T, and Desulfosporosinus acidiphilus DSM22704T.</title>
        <authorList>
            <person name="Pester M."/>
            <person name="Brambilla E."/>
            <person name="Alazard D."/>
            <person name="Rattei T."/>
            <person name="Weinmaier T."/>
            <person name="Han J."/>
            <person name="Lucas S."/>
            <person name="Lapidus A."/>
            <person name="Cheng J.F."/>
            <person name="Goodwin L."/>
            <person name="Pitluck S."/>
            <person name="Peters L."/>
            <person name="Ovchinnikova G."/>
            <person name="Teshima H."/>
            <person name="Detter J.C."/>
            <person name="Han C.S."/>
            <person name="Tapia R."/>
            <person name="Land M.L."/>
            <person name="Hauser L."/>
            <person name="Kyrpides N.C."/>
            <person name="Ivanova N.N."/>
            <person name="Pagani I."/>
            <person name="Huntmann M."/>
            <person name="Wei C.L."/>
            <person name="Davenport K.W."/>
            <person name="Daligault H."/>
            <person name="Chain P.S."/>
            <person name="Chen A."/>
            <person name="Mavromatis K."/>
            <person name="Markowitz V."/>
            <person name="Szeto E."/>
            <person name="Mikhailova N."/>
            <person name="Pati A."/>
            <person name="Wagner M."/>
            <person name="Woyke T."/>
            <person name="Ollivier B."/>
            <person name="Klenk H.P."/>
            <person name="Spring S."/>
            <person name="Loy A."/>
        </authorList>
    </citation>
    <scope>NUCLEOTIDE SEQUENCE [LARGE SCALE GENOMIC DNA]</scope>
    <source>
        <strain evidence="6">ATCC BAA-275 / DSM 13257 / NCIMB 13706 / S10</strain>
    </source>
</reference>
<dbReference type="GO" id="GO:0043565">
    <property type="term" value="F:sequence-specific DNA binding"/>
    <property type="evidence" value="ECO:0007669"/>
    <property type="project" value="InterPro"/>
</dbReference>
<dbReference type="SMART" id="SM00871">
    <property type="entry name" value="AraC_E_bind"/>
    <property type="match status" value="1"/>
</dbReference>
<evidence type="ECO:0000313" key="6">
    <source>
        <dbReference type="Proteomes" id="UP000005262"/>
    </source>
</evidence>
<dbReference type="InterPro" id="IPR050959">
    <property type="entry name" value="MarA-like"/>
</dbReference>
<dbReference type="SMART" id="SM00342">
    <property type="entry name" value="HTH_ARAC"/>
    <property type="match status" value="1"/>
</dbReference>
<protein>
    <submittedName>
        <fullName evidence="5">DNA-binding domain-containing protein, AraC-type</fullName>
    </submittedName>
</protein>
<dbReference type="SUPFAM" id="SSF55136">
    <property type="entry name" value="Probable bacterial effector-binding domain"/>
    <property type="match status" value="1"/>
</dbReference>
<dbReference type="InterPro" id="IPR011256">
    <property type="entry name" value="Reg_factor_effector_dom_sf"/>
</dbReference>
<sequence length="292" mass="33355">MNYKTDMERCLNYIEAHICEDISPRRLAELLGYSFYHFCHVFRVCNDMPVGEYLRKRRLQKALEALDNGEQITNIALALGFETPSGFSKAFRREFGMSASTYRRSKGQRIKGNKKGEKDMQVTIAQKDGFKAVGYSIAPREGNKAELIKLGAYWLGSDFSSVSYEDYDKLAGGGADQIGMWFHPEEKDGDLSYFFGPVVDNFDFVPQGMVTVEVPSAEYAVFTTDPADLANDKQAFAEVIQRTLRYVFEEWFEKSDYSFDQTKYAFEFYTNRNGGMDSNQAVADIYIPIKKK</sequence>
<dbReference type="OrthoDB" id="253601at2"/>
<feature type="domain" description="HTH araC/xylS-type" evidence="4">
    <location>
        <begin position="8"/>
        <end position="105"/>
    </location>
</feature>
<keyword evidence="3" id="KW-0804">Transcription</keyword>
<name>J7IV86_DESMD</name>
<evidence type="ECO:0000256" key="1">
    <source>
        <dbReference type="ARBA" id="ARBA00023015"/>
    </source>
</evidence>
<dbReference type="PANTHER" id="PTHR47504">
    <property type="entry name" value="RIGHT ORIGIN-BINDING PROTEIN"/>
    <property type="match status" value="1"/>
</dbReference>
<dbReference type="HOGENOM" id="CLU_000445_81_1_9"/>
<dbReference type="GO" id="GO:0003700">
    <property type="term" value="F:DNA-binding transcription factor activity"/>
    <property type="evidence" value="ECO:0007669"/>
    <property type="project" value="InterPro"/>
</dbReference>
<dbReference type="EMBL" id="CP003629">
    <property type="protein sequence ID" value="AFQ42621.1"/>
    <property type="molecule type" value="Genomic_DNA"/>
</dbReference>
<proteinExistence type="predicted"/>
<dbReference type="Pfam" id="PF14526">
    <property type="entry name" value="Cass2"/>
    <property type="match status" value="1"/>
</dbReference>
<dbReference type="PRINTS" id="PR00032">
    <property type="entry name" value="HTHARAC"/>
</dbReference>
<dbReference type="Gene3D" id="3.20.80.10">
    <property type="entry name" value="Regulatory factor, effector binding domain"/>
    <property type="match status" value="1"/>
</dbReference>
<gene>
    <name evidence="5" type="ordered locus">Desmer_0587</name>
</gene>
<dbReference type="STRING" id="768704.Desmer_0587"/>
<dbReference type="eggNOG" id="COG3708">
    <property type="taxonomic scope" value="Bacteria"/>
</dbReference>
<dbReference type="SUPFAM" id="SSF46689">
    <property type="entry name" value="Homeodomain-like"/>
    <property type="match status" value="2"/>
</dbReference>
<evidence type="ECO:0000313" key="5">
    <source>
        <dbReference type="EMBL" id="AFQ42621.1"/>
    </source>
</evidence>
<dbReference type="InterPro" id="IPR029441">
    <property type="entry name" value="Cass2"/>
</dbReference>
<dbReference type="Proteomes" id="UP000005262">
    <property type="component" value="Chromosome"/>
</dbReference>
<keyword evidence="1" id="KW-0805">Transcription regulation</keyword>
<dbReference type="PANTHER" id="PTHR47504:SF5">
    <property type="entry name" value="RIGHT ORIGIN-BINDING PROTEIN"/>
    <property type="match status" value="1"/>
</dbReference>
<evidence type="ECO:0000256" key="2">
    <source>
        <dbReference type="ARBA" id="ARBA00023125"/>
    </source>
</evidence>
<dbReference type="InterPro" id="IPR018060">
    <property type="entry name" value="HTH_AraC"/>
</dbReference>
<dbReference type="InterPro" id="IPR020449">
    <property type="entry name" value="Tscrpt_reg_AraC-type_HTH"/>
</dbReference>
<dbReference type="AlphaFoldDB" id="J7IV86"/>
<organism evidence="5 6">
    <name type="scientific">Desulfosporosinus meridiei (strain ATCC BAA-275 / DSM 13257 / KCTC 12902 / NCIMB 13706 / S10)</name>
    <dbReference type="NCBI Taxonomy" id="768704"/>
    <lineage>
        <taxon>Bacteria</taxon>
        <taxon>Bacillati</taxon>
        <taxon>Bacillota</taxon>
        <taxon>Clostridia</taxon>
        <taxon>Eubacteriales</taxon>
        <taxon>Desulfitobacteriaceae</taxon>
        <taxon>Desulfosporosinus</taxon>
    </lineage>
</organism>
<keyword evidence="2 5" id="KW-0238">DNA-binding</keyword>
<dbReference type="PROSITE" id="PS00041">
    <property type="entry name" value="HTH_ARAC_FAMILY_1"/>
    <property type="match status" value="1"/>
</dbReference>
<keyword evidence="6" id="KW-1185">Reference proteome</keyword>
<dbReference type="KEGG" id="dmi:Desmer_0587"/>
<evidence type="ECO:0000259" key="4">
    <source>
        <dbReference type="PROSITE" id="PS01124"/>
    </source>
</evidence>
<dbReference type="InterPro" id="IPR009057">
    <property type="entry name" value="Homeodomain-like_sf"/>
</dbReference>
<reference evidence="6" key="2">
    <citation type="submission" date="2012-08" db="EMBL/GenBank/DDBJ databases">
        <title>Finished genome of Desulfosporosinus meridiei DSM 13257.</title>
        <authorList>
            <person name="Huntemann M."/>
            <person name="Wei C.-L."/>
            <person name="Han J."/>
            <person name="Detter J.C."/>
            <person name="Han C."/>
            <person name="Davenport K."/>
            <person name="Daligault H."/>
            <person name="Erkkila T."/>
            <person name="Gu W."/>
            <person name="Munk A.C.C."/>
            <person name="Teshima H."/>
            <person name="Xu Y."/>
            <person name="Chain P."/>
            <person name="Tapia R."/>
            <person name="Chen A."/>
            <person name="Krypides N."/>
            <person name="Mavromatis K."/>
            <person name="Markowitz V."/>
            <person name="Szeto E."/>
            <person name="Ivanova N."/>
            <person name="Mikhailova N."/>
            <person name="Ovchinnikova G."/>
            <person name="Pagani I."/>
            <person name="Pati A."/>
            <person name="Goodwin L."/>
            <person name="Peters L."/>
            <person name="Pitluck S."/>
            <person name="Woyke T."/>
            <person name="Pester M."/>
            <person name="Spring S."/>
            <person name="Ollivier B."/>
            <person name="Rattei T."/>
            <person name="Klenk H.-P."/>
            <person name="Wagner M."/>
            <person name="Loy A."/>
        </authorList>
    </citation>
    <scope>NUCLEOTIDE SEQUENCE [LARGE SCALE GENOMIC DNA]</scope>
    <source>
        <strain evidence="6">ATCC BAA-275 / DSM 13257 / NCIMB 13706 / S10</strain>
    </source>
</reference>
<dbReference type="RefSeq" id="WP_014901543.1">
    <property type="nucleotide sequence ID" value="NC_018515.1"/>
</dbReference>